<dbReference type="PANTHER" id="PTHR11365:SF23">
    <property type="entry name" value="HYPOTHETICAL 5-OXOPROLINASE (EUROFUNG)-RELATED"/>
    <property type="match status" value="1"/>
</dbReference>
<feature type="region of interest" description="Disordered" evidence="1">
    <location>
        <begin position="535"/>
        <end position="555"/>
    </location>
</feature>
<sequence length="584" mass="61582">MRNQTHTPDPITVQVIGASLVTIAEEMGAVLRRASYSTNIKERSDCSTALFDAQGKLVAQAENMPIHMGSMTGLIDALRASELSVRPGDVFLTNDPYRGGGTHLPDLTMVKPVYVRGEAEGPDGEGDGELVGYSANIAHHSDIGGRVPGSNAGDSDSLFQEGLRIPLVRFATADGVEQAPLAFVELNSRLPHERRGDMLAQLASVEVGERQLREVHRRYGTKTVHAATAHLLDHSAKRLAAALHEVPDGTYRFSDLMDPAPDDGAATGADSGSGTRIEVAVTVDGDRVALDFAGTGPQAPVGINVVRPALEATVYYALKAVLDPGIPPNGGFFDAVGITAPEGSIVNPREPAPVTARTDTCQRVADVVLGALAAALPDRVPAASHSTVTYVTFSGEHEDGFFVYPEVVAGGGGARTTKDGMDAVQVHITNSSNLPIEALEQEYPLLVDTYELIPDSGGAGTHRGGLGVRRDVRVLGDGAEFSAHADRQATRPWGLSGGLDGSPGRFVVNPGRDGERQLPGGRLSGVRLRRGDVLRVESPGSGGFGEPAARDPEQVREDLRNERITARAAHDLYGLGRASDPGRQ</sequence>
<keyword evidence="4" id="KW-1185">Reference proteome</keyword>
<evidence type="ECO:0000313" key="4">
    <source>
        <dbReference type="Proteomes" id="UP000253507"/>
    </source>
</evidence>
<accession>A0A367EUF8</accession>
<dbReference type="RefSeq" id="WP_114015025.1">
    <property type="nucleotide sequence ID" value="NZ_QOIM01000027.1"/>
</dbReference>
<feature type="domain" description="Hydantoinase B/oxoprolinase" evidence="2">
    <location>
        <begin position="9"/>
        <end position="547"/>
    </location>
</feature>
<name>A0A367EUF8_9ACTN</name>
<protein>
    <submittedName>
        <fullName evidence="3">Hydantoinase B/oxoprolinase family protein</fullName>
    </submittedName>
</protein>
<organism evidence="3 4">
    <name type="scientific">Streptomyces reniochalinae</name>
    <dbReference type="NCBI Taxonomy" id="2250578"/>
    <lineage>
        <taxon>Bacteria</taxon>
        <taxon>Bacillati</taxon>
        <taxon>Actinomycetota</taxon>
        <taxon>Actinomycetes</taxon>
        <taxon>Kitasatosporales</taxon>
        <taxon>Streptomycetaceae</taxon>
        <taxon>Streptomyces</taxon>
    </lineage>
</organism>
<dbReference type="Pfam" id="PF02538">
    <property type="entry name" value="Hydantoinase_B"/>
    <property type="match status" value="1"/>
</dbReference>
<dbReference type="InterPro" id="IPR045079">
    <property type="entry name" value="Oxoprolinase-like"/>
</dbReference>
<reference evidence="3 4" key="1">
    <citation type="submission" date="2018-06" db="EMBL/GenBank/DDBJ databases">
        <title>Streptomyces reniochalinae sp. nov. and Streptomyces diacarnus sp. nov. from marine sponges.</title>
        <authorList>
            <person name="Li L."/>
        </authorList>
    </citation>
    <scope>NUCLEOTIDE SEQUENCE [LARGE SCALE GENOMIC DNA]</scope>
    <source>
        <strain evidence="3 4">LHW50302</strain>
    </source>
</reference>
<evidence type="ECO:0000256" key="1">
    <source>
        <dbReference type="SAM" id="MobiDB-lite"/>
    </source>
</evidence>
<dbReference type="GO" id="GO:0017168">
    <property type="term" value="F:5-oxoprolinase (ATP-hydrolyzing) activity"/>
    <property type="evidence" value="ECO:0007669"/>
    <property type="project" value="TreeGrafter"/>
</dbReference>
<dbReference type="InterPro" id="IPR003692">
    <property type="entry name" value="Hydantoinase_B"/>
</dbReference>
<dbReference type="PANTHER" id="PTHR11365">
    <property type="entry name" value="5-OXOPROLINASE RELATED"/>
    <property type="match status" value="1"/>
</dbReference>
<evidence type="ECO:0000259" key="2">
    <source>
        <dbReference type="Pfam" id="PF02538"/>
    </source>
</evidence>
<dbReference type="GO" id="GO:0006749">
    <property type="term" value="P:glutathione metabolic process"/>
    <property type="evidence" value="ECO:0007669"/>
    <property type="project" value="TreeGrafter"/>
</dbReference>
<gene>
    <name evidence="3" type="ORF">DQ392_09035</name>
</gene>
<dbReference type="AlphaFoldDB" id="A0A367EUF8"/>
<dbReference type="EMBL" id="QOIM01000027">
    <property type="protein sequence ID" value="RCG21037.1"/>
    <property type="molecule type" value="Genomic_DNA"/>
</dbReference>
<proteinExistence type="predicted"/>
<dbReference type="GO" id="GO:0005829">
    <property type="term" value="C:cytosol"/>
    <property type="evidence" value="ECO:0007669"/>
    <property type="project" value="TreeGrafter"/>
</dbReference>
<comment type="caution">
    <text evidence="3">The sequence shown here is derived from an EMBL/GenBank/DDBJ whole genome shotgun (WGS) entry which is preliminary data.</text>
</comment>
<dbReference type="OrthoDB" id="102473at2"/>
<dbReference type="Proteomes" id="UP000253507">
    <property type="component" value="Unassembled WGS sequence"/>
</dbReference>
<evidence type="ECO:0000313" key="3">
    <source>
        <dbReference type="EMBL" id="RCG21037.1"/>
    </source>
</evidence>